<gene>
    <name evidence="2" type="ORF">ACFSQ3_01705</name>
</gene>
<dbReference type="Gene3D" id="3.90.226.10">
    <property type="entry name" value="2-enoyl-CoA Hydratase, Chain A, domain 1"/>
    <property type="match status" value="1"/>
</dbReference>
<dbReference type="PANTHER" id="PTHR32060:SF30">
    <property type="entry name" value="CARBOXY-TERMINAL PROCESSING PROTEASE CTPA"/>
    <property type="match status" value="1"/>
</dbReference>
<dbReference type="RefSeq" id="WP_380866947.1">
    <property type="nucleotide sequence ID" value="NZ_JBHUMA010000004.1"/>
</dbReference>
<reference evidence="3" key="1">
    <citation type="journal article" date="2019" name="Int. J. Syst. Evol. Microbiol.">
        <title>The Global Catalogue of Microorganisms (GCM) 10K type strain sequencing project: providing services to taxonomists for standard genome sequencing and annotation.</title>
        <authorList>
            <consortium name="The Broad Institute Genomics Platform"/>
            <consortium name="The Broad Institute Genome Sequencing Center for Infectious Disease"/>
            <person name="Wu L."/>
            <person name="Ma J."/>
        </authorList>
    </citation>
    <scope>NUCLEOTIDE SEQUENCE [LARGE SCALE GENOMIC DNA]</scope>
    <source>
        <strain evidence="3">KCTC 42248</strain>
    </source>
</reference>
<evidence type="ECO:0000313" key="2">
    <source>
        <dbReference type="EMBL" id="MFD2597652.1"/>
    </source>
</evidence>
<organism evidence="2 3">
    <name type="scientific">Sphingobacterium corticis</name>
    <dbReference type="NCBI Taxonomy" id="1812823"/>
    <lineage>
        <taxon>Bacteria</taxon>
        <taxon>Pseudomonadati</taxon>
        <taxon>Bacteroidota</taxon>
        <taxon>Sphingobacteriia</taxon>
        <taxon>Sphingobacteriales</taxon>
        <taxon>Sphingobacteriaceae</taxon>
        <taxon>Sphingobacterium</taxon>
    </lineage>
</organism>
<protein>
    <submittedName>
        <fullName evidence="2">S41 family peptidase</fullName>
    </submittedName>
</protein>
<feature type="domain" description="Tail specific protease" evidence="1">
    <location>
        <begin position="471"/>
        <end position="654"/>
    </location>
</feature>
<dbReference type="Pfam" id="PF03572">
    <property type="entry name" value="Peptidase_S41"/>
    <property type="match status" value="1"/>
</dbReference>
<accession>A0ABW5NII6</accession>
<dbReference type="SUPFAM" id="SSF52096">
    <property type="entry name" value="ClpP/crotonase"/>
    <property type="match status" value="1"/>
</dbReference>
<dbReference type="SMART" id="SM00245">
    <property type="entry name" value="TSPc"/>
    <property type="match status" value="1"/>
</dbReference>
<sequence>MQLDSLTSYAGRQSLFITNAKSTKNFGGAMLHLPHNLSGDSIELSAMIKLKDVDSSSSLGFMLRIDPGVFFDNLMEPKINGTHDWREFKIKAKLKPNITSTIALGIFLSGQGKIWADNVKVMVDGEDITTSSEHYIPFAKDYSRIGASGVNEIDATKKTVDRLADLGRIWGLLKYRHPTVALGEENWDNQLFQSINLVASADNKHEIEQHYMEVLDQLGISEVHSAKPLNSDAQQTVDYEWIDDLPYTPILKNRLKVYQHTTFEQHHYIDMFPGTGGAKITGEFTYEHLKNPDVGFRLLSLFRYWNIIQYLSPYRSITDTLWNDILSIYIPKMIQADEQIDYLFTATAMLGEMKDAHTQLWSQHEALKLISGDRSIPVRLKYAEGKPVVKEISLAHIDNSKLRVGDVIIRKNGRSPEYILDSLRHLLPTPNQAVIERELSTKIARSIDEIVYLDIERNGEQIQLEVEAVASKNLKFEKDTVALKRLVGNILYINHGYITRKDIDERATEIKSANGLIIDIRNYPRDFVIFELAALLLPRPTPFVKFTHTGLKNIGDFHFTKTLEVGTNTEDYYKGKVAILIDESTQSSAEYHSMAYRMAPHAKVFGSQTAGADGNTSAFYLPGGLYTTISGIGVFYPDGKETQRIGIVPDVLVKPTIQGIRDGQDEVLQKALEYLDSSEK</sequence>
<dbReference type="Gene3D" id="3.30.750.44">
    <property type="match status" value="1"/>
</dbReference>
<dbReference type="InterPro" id="IPR005151">
    <property type="entry name" value="Tail-specific_protease"/>
</dbReference>
<dbReference type="InterPro" id="IPR029045">
    <property type="entry name" value="ClpP/crotonase-like_dom_sf"/>
</dbReference>
<dbReference type="CDD" id="cd07562">
    <property type="entry name" value="Peptidase_S41_TRI"/>
    <property type="match status" value="1"/>
</dbReference>
<dbReference type="EMBL" id="JBHUMA010000004">
    <property type="protein sequence ID" value="MFD2597652.1"/>
    <property type="molecule type" value="Genomic_DNA"/>
</dbReference>
<name>A0ABW5NII6_9SPHI</name>
<keyword evidence="3" id="KW-1185">Reference proteome</keyword>
<evidence type="ECO:0000313" key="3">
    <source>
        <dbReference type="Proteomes" id="UP001597393"/>
    </source>
</evidence>
<dbReference type="Proteomes" id="UP001597393">
    <property type="component" value="Unassembled WGS sequence"/>
</dbReference>
<evidence type="ECO:0000259" key="1">
    <source>
        <dbReference type="SMART" id="SM00245"/>
    </source>
</evidence>
<proteinExistence type="predicted"/>
<dbReference type="Gene3D" id="2.60.120.260">
    <property type="entry name" value="Galactose-binding domain-like"/>
    <property type="match status" value="1"/>
</dbReference>
<comment type="caution">
    <text evidence="2">The sequence shown here is derived from an EMBL/GenBank/DDBJ whole genome shotgun (WGS) entry which is preliminary data.</text>
</comment>
<dbReference type="PANTHER" id="PTHR32060">
    <property type="entry name" value="TAIL-SPECIFIC PROTEASE"/>
    <property type="match status" value="1"/>
</dbReference>